<keyword evidence="4" id="KW-1185">Reference proteome</keyword>
<dbReference type="AlphaFoldDB" id="A0AAE0FAX8"/>
<dbReference type="GO" id="GO:0005634">
    <property type="term" value="C:nucleus"/>
    <property type="evidence" value="ECO:0007669"/>
    <property type="project" value="TreeGrafter"/>
</dbReference>
<evidence type="ECO:0000259" key="2">
    <source>
        <dbReference type="Pfam" id="PF05192"/>
    </source>
</evidence>
<reference evidence="3 4" key="1">
    <citation type="journal article" date="2015" name="Genome Biol. Evol.">
        <title>Comparative Genomics of a Bacterivorous Green Alga Reveals Evolutionary Causalities and Consequences of Phago-Mixotrophic Mode of Nutrition.</title>
        <authorList>
            <person name="Burns J.A."/>
            <person name="Paasch A."/>
            <person name="Narechania A."/>
            <person name="Kim E."/>
        </authorList>
    </citation>
    <scope>NUCLEOTIDE SEQUENCE [LARGE SCALE GENOMIC DNA]</scope>
    <source>
        <strain evidence="3 4">PLY_AMNH</strain>
    </source>
</reference>
<feature type="region of interest" description="Disordered" evidence="1">
    <location>
        <begin position="21"/>
        <end position="52"/>
    </location>
</feature>
<dbReference type="SUPFAM" id="SSF48334">
    <property type="entry name" value="DNA repair protein MutS, domain III"/>
    <property type="match status" value="1"/>
</dbReference>
<protein>
    <recommendedName>
        <fullName evidence="2">DNA mismatch repair protein MutS core domain-containing protein</fullName>
    </recommendedName>
</protein>
<evidence type="ECO:0000256" key="1">
    <source>
        <dbReference type="SAM" id="MobiDB-lite"/>
    </source>
</evidence>
<dbReference type="InterPro" id="IPR036187">
    <property type="entry name" value="DNA_mismatch_repair_MutS_sf"/>
</dbReference>
<dbReference type="PANTHER" id="PTHR11361:SF150">
    <property type="entry name" value="DNA MISMATCH REPAIR PROTEIN MSH6"/>
    <property type="match status" value="1"/>
</dbReference>
<proteinExistence type="predicted"/>
<dbReference type="InterPro" id="IPR007696">
    <property type="entry name" value="DNA_mismatch_repair_MutS_core"/>
</dbReference>
<feature type="non-terminal residue" evidence="3">
    <location>
        <position position="254"/>
    </location>
</feature>
<dbReference type="Gene3D" id="1.10.1420.10">
    <property type="match status" value="1"/>
</dbReference>
<gene>
    <name evidence="3" type="ORF">CYMTET_34541</name>
</gene>
<evidence type="ECO:0000313" key="3">
    <source>
        <dbReference type="EMBL" id="KAK3256317.1"/>
    </source>
</evidence>
<dbReference type="Pfam" id="PF05192">
    <property type="entry name" value="MutS_III"/>
    <property type="match status" value="1"/>
</dbReference>
<dbReference type="InterPro" id="IPR045076">
    <property type="entry name" value="MutS"/>
</dbReference>
<sequence>MRCPPHVAAPCTPRPLAALTRSASAHLPQTGETSNSHGEAADEGDGGGAECGGGKTHDVTECVERLPGVSTSVTCAEGGDTDMGTGNPGPNSQQEAYVELDAAALKNLEVLENSEGGAEGTLLAHLDHCVTAAGRRRLKQWLCRPLRHAASIAERQAAVVELRGKAFEAAQAARTHLRRAPDLPRLLARLQAACTGGTGRSSAHVVLYEDHSRKRLMDFLIALRGLESIKAAALEFRDVLDDIASPKLCALVTS</sequence>
<dbReference type="GO" id="GO:0140664">
    <property type="term" value="F:ATP-dependent DNA damage sensor activity"/>
    <property type="evidence" value="ECO:0007669"/>
    <property type="project" value="InterPro"/>
</dbReference>
<dbReference type="GO" id="GO:0030983">
    <property type="term" value="F:mismatched DNA binding"/>
    <property type="evidence" value="ECO:0007669"/>
    <property type="project" value="InterPro"/>
</dbReference>
<accession>A0AAE0FAX8</accession>
<dbReference type="Proteomes" id="UP001190700">
    <property type="component" value="Unassembled WGS sequence"/>
</dbReference>
<feature type="domain" description="DNA mismatch repair protein MutS core" evidence="2">
    <location>
        <begin position="103"/>
        <end position="210"/>
    </location>
</feature>
<dbReference type="GO" id="GO:0005524">
    <property type="term" value="F:ATP binding"/>
    <property type="evidence" value="ECO:0007669"/>
    <property type="project" value="InterPro"/>
</dbReference>
<dbReference type="EMBL" id="LGRX02021778">
    <property type="protein sequence ID" value="KAK3256317.1"/>
    <property type="molecule type" value="Genomic_DNA"/>
</dbReference>
<feature type="region of interest" description="Disordered" evidence="1">
    <location>
        <begin position="73"/>
        <end position="93"/>
    </location>
</feature>
<organism evidence="3 4">
    <name type="scientific">Cymbomonas tetramitiformis</name>
    <dbReference type="NCBI Taxonomy" id="36881"/>
    <lineage>
        <taxon>Eukaryota</taxon>
        <taxon>Viridiplantae</taxon>
        <taxon>Chlorophyta</taxon>
        <taxon>Pyramimonadophyceae</taxon>
        <taxon>Pyramimonadales</taxon>
        <taxon>Pyramimonadaceae</taxon>
        <taxon>Cymbomonas</taxon>
    </lineage>
</organism>
<dbReference type="PANTHER" id="PTHR11361">
    <property type="entry name" value="DNA MISMATCH REPAIR PROTEIN MUTS FAMILY MEMBER"/>
    <property type="match status" value="1"/>
</dbReference>
<comment type="caution">
    <text evidence="3">The sequence shown here is derived from an EMBL/GenBank/DDBJ whole genome shotgun (WGS) entry which is preliminary data.</text>
</comment>
<evidence type="ECO:0000313" key="4">
    <source>
        <dbReference type="Proteomes" id="UP001190700"/>
    </source>
</evidence>
<dbReference type="GO" id="GO:0006298">
    <property type="term" value="P:mismatch repair"/>
    <property type="evidence" value="ECO:0007669"/>
    <property type="project" value="InterPro"/>
</dbReference>
<name>A0AAE0FAX8_9CHLO</name>